<comment type="subcellular location">
    <subcellularLocation>
        <location evidence="1">Cell membrane</location>
        <topology evidence="1">Multi-pass membrane protein</topology>
    </subcellularLocation>
</comment>
<evidence type="ECO:0000313" key="9">
    <source>
        <dbReference type="Proteomes" id="UP000284640"/>
    </source>
</evidence>
<feature type="transmembrane region" description="Helical" evidence="7">
    <location>
        <begin position="44"/>
        <end position="67"/>
    </location>
</feature>
<feature type="transmembrane region" description="Helical" evidence="7">
    <location>
        <begin position="170"/>
        <end position="190"/>
    </location>
</feature>
<evidence type="ECO:0000256" key="5">
    <source>
        <dbReference type="ARBA" id="ARBA00022989"/>
    </source>
</evidence>
<comment type="caution">
    <text evidence="8">The sequence shown here is derived from an EMBL/GenBank/DDBJ whole genome shotgun (WGS) entry which is preliminary data.</text>
</comment>
<feature type="transmembrane region" description="Helical" evidence="7">
    <location>
        <begin position="114"/>
        <end position="132"/>
    </location>
</feature>
<organism evidence="8 9">
    <name type="scientific">Bacteroides uniformis</name>
    <dbReference type="NCBI Taxonomy" id="820"/>
    <lineage>
        <taxon>Bacteria</taxon>
        <taxon>Pseudomonadati</taxon>
        <taxon>Bacteroidota</taxon>
        <taxon>Bacteroidia</taxon>
        <taxon>Bacteroidales</taxon>
        <taxon>Bacteroidaceae</taxon>
        <taxon>Bacteroides</taxon>
    </lineage>
</organism>
<protein>
    <submittedName>
        <fullName evidence="8">Lipopolysaccharide biosynthesis protein</fullName>
    </submittedName>
</protein>
<dbReference type="PANTHER" id="PTHR30250:SF10">
    <property type="entry name" value="LIPOPOLYSACCHARIDE BIOSYNTHESIS PROTEIN WZXC"/>
    <property type="match status" value="1"/>
</dbReference>
<evidence type="ECO:0000256" key="1">
    <source>
        <dbReference type="ARBA" id="ARBA00004651"/>
    </source>
</evidence>
<evidence type="ECO:0000256" key="2">
    <source>
        <dbReference type="ARBA" id="ARBA00007430"/>
    </source>
</evidence>
<feature type="transmembrane region" description="Helical" evidence="7">
    <location>
        <begin position="144"/>
        <end position="164"/>
    </location>
</feature>
<evidence type="ECO:0000256" key="3">
    <source>
        <dbReference type="ARBA" id="ARBA00022475"/>
    </source>
</evidence>
<reference evidence="8 9" key="1">
    <citation type="submission" date="2018-08" db="EMBL/GenBank/DDBJ databases">
        <title>A genome reference for cultivated species of the human gut microbiota.</title>
        <authorList>
            <person name="Zou Y."/>
            <person name="Xue W."/>
            <person name="Luo G."/>
        </authorList>
    </citation>
    <scope>NUCLEOTIDE SEQUENCE [LARGE SCALE GENOMIC DNA]</scope>
    <source>
        <strain evidence="8 9">AM27-46</strain>
    </source>
</reference>
<dbReference type="AlphaFoldDB" id="A0A414JTL8"/>
<feature type="transmembrane region" description="Helical" evidence="7">
    <location>
        <begin position="79"/>
        <end position="102"/>
    </location>
</feature>
<evidence type="ECO:0000313" key="8">
    <source>
        <dbReference type="EMBL" id="RHE62045.1"/>
    </source>
</evidence>
<evidence type="ECO:0000256" key="4">
    <source>
        <dbReference type="ARBA" id="ARBA00022692"/>
    </source>
</evidence>
<evidence type="ECO:0000256" key="6">
    <source>
        <dbReference type="ARBA" id="ARBA00023136"/>
    </source>
</evidence>
<keyword evidence="4 7" id="KW-0812">Transmembrane</keyword>
<feature type="transmembrane region" description="Helical" evidence="7">
    <location>
        <begin position="290"/>
        <end position="315"/>
    </location>
</feature>
<keyword evidence="6 7" id="KW-0472">Membrane</keyword>
<evidence type="ECO:0000256" key="7">
    <source>
        <dbReference type="SAM" id="Phobius"/>
    </source>
</evidence>
<dbReference type="EMBL" id="QSKL01000001">
    <property type="protein sequence ID" value="RHE62045.1"/>
    <property type="molecule type" value="Genomic_DNA"/>
</dbReference>
<dbReference type="Pfam" id="PF13440">
    <property type="entry name" value="Polysacc_synt_3"/>
    <property type="match status" value="1"/>
</dbReference>
<dbReference type="PANTHER" id="PTHR30250">
    <property type="entry name" value="PST FAMILY PREDICTED COLANIC ACID TRANSPORTER"/>
    <property type="match status" value="1"/>
</dbReference>
<keyword evidence="5 7" id="KW-1133">Transmembrane helix</keyword>
<feature type="transmembrane region" description="Helical" evidence="7">
    <location>
        <begin position="321"/>
        <end position="345"/>
    </location>
</feature>
<feature type="transmembrane region" description="Helical" evidence="7">
    <location>
        <begin position="357"/>
        <end position="375"/>
    </location>
</feature>
<proteinExistence type="inferred from homology"/>
<dbReference type="CDD" id="cd13127">
    <property type="entry name" value="MATE_tuaB_like"/>
    <property type="match status" value="1"/>
</dbReference>
<dbReference type="GO" id="GO:0005886">
    <property type="term" value="C:plasma membrane"/>
    <property type="evidence" value="ECO:0007669"/>
    <property type="project" value="UniProtKB-SubCell"/>
</dbReference>
<keyword evidence="3" id="KW-1003">Cell membrane</keyword>
<comment type="similarity">
    <text evidence="2">Belongs to the polysaccharide synthase family.</text>
</comment>
<feature type="transmembrane region" description="Helical" evidence="7">
    <location>
        <begin position="381"/>
        <end position="399"/>
    </location>
</feature>
<dbReference type="Proteomes" id="UP000284640">
    <property type="component" value="Unassembled WGS sequence"/>
</dbReference>
<gene>
    <name evidence="8" type="ORF">DW729_01230</name>
</gene>
<name>A0A414JTL8_BACUN</name>
<feature type="transmembrane region" description="Helical" evidence="7">
    <location>
        <begin position="434"/>
        <end position="453"/>
    </location>
</feature>
<accession>A0A414JTL8</accession>
<sequence length="477" mass="54289">MSLSSKVLSGTIWASFDKFGTVLLQFSVNLVLARLLTPSDYGCIGMLAIFLVVSQVLVDGGFGSALIQKKEPTQADYSTIFFWNLFFACFLYGTLFLLSPWIASYFKMPLLSDVLKVLGIILIINSLGIIQNNRLRKQLAFKKISLVNISSFFIASLVGIYLAYRGWGVWSLVAMQLTNALVNANMLWLVTRWHPSCIFSFGTLRELFKFGGYLLASNILQEICKNLQGLIIGRKFSSTEMGLYSQAKKLDDVACLTLPNVIMQVMFPLFSQLQNDLKQMKNTLDMSIQIISFVTFPLIAILILVAHPMICFLYGNKWEGAIPYFQILCVGGLFACLQNVNYYAVAALGKSKPLFRWSFYKWGMLFVLLLSGMHWGIHGILWGMVISSLNIYVVNALLVSKCCHYPFVEQLKRLFPIFCLSFLVAVFVQLFNRWIFLPFGVNIVIYITIYMMIAWRMRIEAWKNCSVLFKILRKIND</sequence>
<dbReference type="RefSeq" id="WP_118930795.1">
    <property type="nucleotide sequence ID" value="NZ_JAQDIY010000005.1"/>
</dbReference>
<dbReference type="InterPro" id="IPR050833">
    <property type="entry name" value="Poly_Biosynth_Transport"/>
</dbReference>
<feature type="transmembrane region" description="Helical" evidence="7">
    <location>
        <begin position="411"/>
        <end position="428"/>
    </location>
</feature>